<dbReference type="Proteomes" id="UP000030652">
    <property type="component" value="Unassembled WGS sequence"/>
</dbReference>
<dbReference type="AlphaFoldDB" id="A0A0B0EKP8"/>
<evidence type="ECO:0000313" key="1">
    <source>
        <dbReference type="EMBL" id="KHE93154.1"/>
    </source>
</evidence>
<evidence type="ECO:0000313" key="2">
    <source>
        <dbReference type="Proteomes" id="UP000030652"/>
    </source>
</evidence>
<dbReference type="EMBL" id="JRYO01000071">
    <property type="protein sequence ID" value="KHE93154.1"/>
    <property type="molecule type" value="Genomic_DNA"/>
</dbReference>
<gene>
    <name evidence="1" type="ORF">SCABRO_01073</name>
</gene>
<accession>A0A0B0EKP8</accession>
<protein>
    <submittedName>
        <fullName evidence="1">Uncharacterized protein</fullName>
    </submittedName>
</protein>
<reference evidence="1 2" key="1">
    <citation type="submission" date="2014-10" db="EMBL/GenBank/DDBJ databases">
        <title>Draft genome of anammox bacterium scalindua brodae, obtained using differential coverage binning of sequence data from two enrichment reactors.</title>
        <authorList>
            <person name="Speth D.R."/>
            <person name="Russ L."/>
            <person name="Kartal B."/>
            <person name="Op den Camp H.J."/>
            <person name="Dutilh B.E."/>
            <person name="Jetten M.S."/>
        </authorList>
    </citation>
    <scope>NUCLEOTIDE SEQUENCE [LARGE SCALE GENOMIC DNA]</scope>
    <source>
        <strain evidence="1">RU1</strain>
    </source>
</reference>
<comment type="caution">
    <text evidence="1">The sequence shown here is derived from an EMBL/GenBank/DDBJ whole genome shotgun (WGS) entry which is preliminary data.</text>
</comment>
<name>A0A0B0EKP8_9BACT</name>
<sequence length="184" mass="20916">MRYPRILCILSIFAFMGIGVTGIKHVGAEEWVASFEAFKSADDPAYHQRHSGNIEWHLFQDSSESNGDAAWNERIKDAESTSQLKHLTPAKVVDSKYHSPCPLCECPTYFWLSADDLDSDVERFIKGDFPGWDKADGVCRNCYECYELRTGKYFGGSLAASTTDEYVIGFNKSPRVRDYFRNVK</sequence>
<organism evidence="1 2">
    <name type="scientific">Candidatus Scalindua brodae</name>
    <dbReference type="NCBI Taxonomy" id="237368"/>
    <lineage>
        <taxon>Bacteria</taxon>
        <taxon>Pseudomonadati</taxon>
        <taxon>Planctomycetota</taxon>
        <taxon>Candidatus Brocadiia</taxon>
        <taxon>Candidatus Brocadiales</taxon>
        <taxon>Candidatus Scalinduaceae</taxon>
        <taxon>Candidatus Scalindua</taxon>
    </lineage>
</organism>
<proteinExistence type="predicted"/>